<feature type="transmembrane region" description="Helical" evidence="9">
    <location>
        <begin position="55"/>
        <end position="79"/>
    </location>
</feature>
<comment type="subcellular location">
    <subcellularLocation>
        <location evidence="1">Cell inner membrane</location>
        <topology evidence="1">Multi-pass membrane protein</topology>
    </subcellularLocation>
    <subcellularLocation>
        <location evidence="9">Cell membrane</location>
        <topology evidence="9">Multi-pass membrane protein</topology>
    </subcellularLocation>
</comment>
<dbReference type="RefSeq" id="WP_210117562.1">
    <property type="nucleotide sequence ID" value="NZ_CP054257.1"/>
</dbReference>
<feature type="transmembrane region" description="Helical" evidence="9">
    <location>
        <begin position="99"/>
        <end position="118"/>
    </location>
</feature>
<dbReference type="PANTHER" id="PTHR30614">
    <property type="entry name" value="MEMBRANE COMPONENT OF AMINO ACID ABC TRANSPORTER"/>
    <property type="match status" value="1"/>
</dbReference>
<keyword evidence="4" id="KW-1003">Cell membrane</keyword>
<dbReference type="PANTHER" id="PTHR30614:SF0">
    <property type="entry name" value="L-CYSTINE TRANSPORT SYSTEM PERMEASE PROTEIN TCYL"/>
    <property type="match status" value="1"/>
</dbReference>
<dbReference type="InterPro" id="IPR043429">
    <property type="entry name" value="ArtM/GltK/GlnP/TcyL/YhdX-like"/>
</dbReference>
<dbReference type="InterPro" id="IPR000515">
    <property type="entry name" value="MetI-like"/>
</dbReference>
<keyword evidence="3 9" id="KW-0813">Transport</keyword>
<gene>
    <name evidence="11" type="ORF">HRI96_00260</name>
</gene>
<evidence type="ECO:0000256" key="4">
    <source>
        <dbReference type="ARBA" id="ARBA00022475"/>
    </source>
</evidence>
<keyword evidence="8 9" id="KW-0472">Membrane</keyword>
<evidence type="ECO:0000256" key="2">
    <source>
        <dbReference type="ARBA" id="ARBA00010072"/>
    </source>
</evidence>
<dbReference type="NCBIfam" id="TIGR01726">
    <property type="entry name" value="HEQRo_perm_3TM"/>
    <property type="match status" value="1"/>
</dbReference>
<dbReference type="InterPro" id="IPR035906">
    <property type="entry name" value="MetI-like_sf"/>
</dbReference>
<evidence type="ECO:0000256" key="7">
    <source>
        <dbReference type="ARBA" id="ARBA00022989"/>
    </source>
</evidence>
<reference evidence="11" key="1">
    <citation type="submission" date="2020-05" db="EMBL/GenBank/DDBJ databases">
        <authorList>
            <person name="Zeng H."/>
            <person name="Chan Y.K."/>
            <person name="Watt R.M."/>
        </authorList>
    </citation>
    <scope>NUCLEOTIDE SEQUENCE</scope>
    <source>
        <strain evidence="11">ATCC 700773</strain>
    </source>
</reference>
<dbReference type="SUPFAM" id="SSF161098">
    <property type="entry name" value="MetI-like"/>
    <property type="match status" value="1"/>
</dbReference>
<dbReference type="Proteomes" id="UP000671995">
    <property type="component" value="Chromosome"/>
</dbReference>
<dbReference type="PROSITE" id="PS50928">
    <property type="entry name" value="ABC_TM1"/>
    <property type="match status" value="1"/>
</dbReference>
<dbReference type="Gene3D" id="1.10.3720.10">
    <property type="entry name" value="MetI-like"/>
    <property type="match status" value="1"/>
</dbReference>
<evidence type="ECO:0000256" key="6">
    <source>
        <dbReference type="ARBA" id="ARBA00022970"/>
    </source>
</evidence>
<name>A0A975EYK6_9SPIR</name>
<proteinExistence type="inferred from homology"/>
<dbReference type="InterPro" id="IPR010065">
    <property type="entry name" value="AA_ABC_transptr_permease_3TM"/>
</dbReference>
<dbReference type="GO" id="GO:0006865">
    <property type="term" value="P:amino acid transport"/>
    <property type="evidence" value="ECO:0007669"/>
    <property type="project" value="UniProtKB-KW"/>
</dbReference>
<evidence type="ECO:0000256" key="8">
    <source>
        <dbReference type="ARBA" id="ARBA00023136"/>
    </source>
</evidence>
<dbReference type="CDD" id="cd06261">
    <property type="entry name" value="TM_PBP2"/>
    <property type="match status" value="1"/>
</dbReference>
<feature type="transmembrane region" description="Helical" evidence="9">
    <location>
        <begin position="22"/>
        <end position="43"/>
    </location>
</feature>
<reference evidence="11" key="2">
    <citation type="journal article" date="2021" name="Microbiol. Resour. Announc.">
        <title>Complete Genome Sequences of Three Human Oral Treponema parvum Isolates.</title>
        <authorList>
            <person name="Zeng H."/>
            <person name="Watt R.M."/>
        </authorList>
    </citation>
    <scope>NUCLEOTIDE SEQUENCE</scope>
    <source>
        <strain evidence="11">ATCC 700773</strain>
    </source>
</reference>
<evidence type="ECO:0000256" key="9">
    <source>
        <dbReference type="RuleBase" id="RU363032"/>
    </source>
</evidence>
<keyword evidence="6" id="KW-0029">Amino-acid transport</keyword>
<sequence>MRPFDVSYIWKYMVVLLPFMRITLQVTLLSTFFGALFGSFLALGRLSSSKPARFLSVLYIHVIRCTPSIVLLFIVFYGLPALYKAFTGITLHAGNTERFFSVVTVLSLLSAASMCELIRSAVLSVDDGQREAAFCCGMSKIQTAFLIVIPQAIPAAIPNFCNTVTGILKQGALAFTIGFIDIMGQTQIVINRAYGAHGLEAYIALAVIYWTVTLIIEKLLNIAEKYFSKGRNSLEAASEREDSWN</sequence>
<dbReference type="AlphaFoldDB" id="A0A975EYK6"/>
<dbReference type="Pfam" id="PF00528">
    <property type="entry name" value="BPD_transp_1"/>
    <property type="match status" value="1"/>
</dbReference>
<comment type="similarity">
    <text evidence="2">Belongs to the binding-protein-dependent transport system permease family. HisMQ subfamily.</text>
</comment>
<keyword evidence="5 9" id="KW-0812">Transmembrane</keyword>
<evidence type="ECO:0000256" key="5">
    <source>
        <dbReference type="ARBA" id="ARBA00022692"/>
    </source>
</evidence>
<keyword evidence="7 9" id="KW-1133">Transmembrane helix</keyword>
<evidence type="ECO:0000256" key="3">
    <source>
        <dbReference type="ARBA" id="ARBA00022448"/>
    </source>
</evidence>
<evidence type="ECO:0000259" key="10">
    <source>
        <dbReference type="PROSITE" id="PS50928"/>
    </source>
</evidence>
<evidence type="ECO:0000256" key="1">
    <source>
        <dbReference type="ARBA" id="ARBA00004429"/>
    </source>
</evidence>
<organism evidence="11 12">
    <name type="scientific">Treponema parvum</name>
    <dbReference type="NCBI Taxonomy" id="138851"/>
    <lineage>
        <taxon>Bacteria</taxon>
        <taxon>Pseudomonadati</taxon>
        <taxon>Spirochaetota</taxon>
        <taxon>Spirochaetia</taxon>
        <taxon>Spirochaetales</taxon>
        <taxon>Treponemataceae</taxon>
        <taxon>Treponema</taxon>
    </lineage>
</organism>
<feature type="domain" description="ABC transmembrane type-1" evidence="10">
    <location>
        <begin position="20"/>
        <end position="220"/>
    </location>
</feature>
<protein>
    <submittedName>
        <fullName evidence="11">Amino acid ABC transporter permease</fullName>
    </submittedName>
</protein>
<evidence type="ECO:0000313" key="11">
    <source>
        <dbReference type="EMBL" id="QTQ10764.1"/>
    </source>
</evidence>
<dbReference type="GO" id="GO:0022857">
    <property type="term" value="F:transmembrane transporter activity"/>
    <property type="evidence" value="ECO:0007669"/>
    <property type="project" value="InterPro"/>
</dbReference>
<evidence type="ECO:0000313" key="12">
    <source>
        <dbReference type="Proteomes" id="UP000671995"/>
    </source>
</evidence>
<dbReference type="EMBL" id="CP054257">
    <property type="protein sequence ID" value="QTQ10764.1"/>
    <property type="molecule type" value="Genomic_DNA"/>
</dbReference>
<accession>A0A975EYK6</accession>
<feature type="transmembrane region" description="Helical" evidence="9">
    <location>
        <begin position="202"/>
        <end position="220"/>
    </location>
</feature>
<dbReference type="GO" id="GO:0043190">
    <property type="term" value="C:ATP-binding cassette (ABC) transporter complex"/>
    <property type="evidence" value="ECO:0007669"/>
    <property type="project" value="InterPro"/>
</dbReference>